<sequence length="224" mass="25250">MDREASQTELRGKVPVLDIDHTTFWLLQPFFDWAGLRGRYLMSNIGSIRTEMVPDSVTPPYIHPKRAKGLLRLAVHYRSPRTRTVDGRNSLARALGKTRIHILKDDGLRSILKMKDFEGSQVILPFSEIHTRKHDGGLEIYLEKGSAEAAMAVQLPLVLVRFLMEDPNDNSKSIKLVDGMLPGFIGTVFRASNRNSRSIKTILDKEGIVDVDKLENSPYIPENG</sequence>
<dbReference type="AlphaFoldDB" id="A0A1L7STH4"/>
<name>A0A1L7STH4_FUSMA</name>
<dbReference type="GeneID" id="65085468"/>
<dbReference type="EMBL" id="FCQH01000002">
    <property type="protein sequence ID" value="CVK86526.1"/>
    <property type="molecule type" value="Genomic_DNA"/>
</dbReference>
<keyword evidence="2" id="KW-1185">Reference proteome</keyword>
<evidence type="ECO:0000313" key="1">
    <source>
        <dbReference type="EMBL" id="CVK86526.1"/>
    </source>
</evidence>
<reference evidence="2" key="1">
    <citation type="journal article" date="2016" name="Genome Biol. Evol.">
        <title>Comparative 'omics' of the Fusarium fujikuroi species complex highlights differences in genetic potential and metabolite synthesis.</title>
        <authorList>
            <person name="Niehaus E.-M."/>
            <person name="Muensterkoetter M."/>
            <person name="Proctor R.H."/>
            <person name="Brown D.W."/>
            <person name="Sharon A."/>
            <person name="Idan Y."/>
            <person name="Oren-Young L."/>
            <person name="Sieber C.M."/>
            <person name="Novak O."/>
            <person name="Pencik A."/>
            <person name="Tarkowska D."/>
            <person name="Hromadova K."/>
            <person name="Freeman S."/>
            <person name="Maymon M."/>
            <person name="Elazar M."/>
            <person name="Youssef S.A."/>
            <person name="El-Shabrawy E.S.M."/>
            <person name="Shalaby A.B.A."/>
            <person name="Houterman P."/>
            <person name="Brock N.L."/>
            <person name="Burkhardt I."/>
            <person name="Tsavkelova E.A."/>
            <person name="Dickschat J.S."/>
            <person name="Galuszka P."/>
            <person name="Gueldener U."/>
            <person name="Tudzynski B."/>
        </authorList>
    </citation>
    <scope>NUCLEOTIDE SEQUENCE [LARGE SCALE GENOMIC DNA]</scope>
    <source>
        <strain evidence="2">MRC7560</strain>
    </source>
</reference>
<dbReference type="RefSeq" id="XP_041678048.1">
    <property type="nucleotide sequence ID" value="XM_041827046.1"/>
</dbReference>
<evidence type="ECO:0000313" key="2">
    <source>
        <dbReference type="Proteomes" id="UP000184255"/>
    </source>
</evidence>
<dbReference type="Proteomes" id="UP000184255">
    <property type="component" value="Unassembled WGS sequence"/>
</dbReference>
<accession>A0A1L7STH4</accession>
<protein>
    <submittedName>
        <fullName evidence="1">Uncharacterized protein</fullName>
    </submittedName>
</protein>
<dbReference type="VEuPathDB" id="FungiDB:FMAN_06204"/>
<gene>
    <name evidence="1" type="ORF">FMAN_06204</name>
</gene>
<organism evidence="1 2">
    <name type="scientific">Fusarium mangiferae</name>
    <name type="common">Mango malformation disease fungus</name>
    <dbReference type="NCBI Taxonomy" id="192010"/>
    <lineage>
        <taxon>Eukaryota</taxon>
        <taxon>Fungi</taxon>
        <taxon>Dikarya</taxon>
        <taxon>Ascomycota</taxon>
        <taxon>Pezizomycotina</taxon>
        <taxon>Sordariomycetes</taxon>
        <taxon>Hypocreomycetidae</taxon>
        <taxon>Hypocreales</taxon>
        <taxon>Nectriaceae</taxon>
        <taxon>Fusarium</taxon>
        <taxon>Fusarium fujikuroi species complex</taxon>
    </lineage>
</organism>
<proteinExistence type="predicted"/>
<comment type="caution">
    <text evidence="1">The sequence shown here is derived from an EMBL/GenBank/DDBJ whole genome shotgun (WGS) entry which is preliminary data.</text>
</comment>